<dbReference type="SUPFAM" id="SSF109604">
    <property type="entry name" value="HD-domain/PDEase-like"/>
    <property type="match status" value="2"/>
</dbReference>
<dbReference type="PANTHER" id="PTHR43155">
    <property type="entry name" value="CYCLIC DI-GMP PHOSPHODIESTERASE PA4108-RELATED"/>
    <property type="match status" value="1"/>
</dbReference>
<dbReference type="SMART" id="SM00471">
    <property type="entry name" value="HDc"/>
    <property type="match status" value="1"/>
</dbReference>
<dbReference type="Pfam" id="PF00672">
    <property type="entry name" value="HAMP"/>
    <property type="match status" value="1"/>
</dbReference>
<dbReference type="Gene3D" id="3.30.450.20">
    <property type="entry name" value="PAS domain"/>
    <property type="match status" value="1"/>
</dbReference>
<dbReference type="KEGG" id="cmav:ABHF33_04895"/>
<sequence length="971" mass="109173">MPFSNRNIPLHLHISYLFIGLILAFALLVGIVLFGKMSKEALDATNQRYEMIGKMAATSVLGVYQPTKTFVEIFAHHRITRASTLEERVESLRYLTTALDSIEPAISTYIGYESGEFFMVRKWQESPLLRQKLNPPAKTSWVIQSVNLRGNIMQGEYRYYDGQLNELERRIDPDYQFDPRPRPWYVSGWQSPDSAIATDPYYFATSETVGLSYSKKAAGEKAVVAMDIQMTRIQQALQQKITPNSRLALINPQEEILCWQLGQSISGIPKLRKNADGSMSLPTVSNQDARELKALLAAEANYSQHPAPLDIHGEEWQGYIARIDIPGGSPLRLLITSPRAELLETVTASRNQAMLIFTILLLAGLVAALKFSRMASQPLKELSEEAQKIEQFDFESPIEMKSRITEVLDLAHAMNNMKSTINSFLDLSTSLASETNFERLLERVLNELSDIAGAKGGAIYLPETNPQLLKAKLAVMDGSQLDMGEQALIMLDHDETVIARAARNGTVIDQLAPATLQQLLGSHPELNSTNTAITVPLKDRNKTLVGVILLLLPNGKVDTGRQALIEAISGNAAVAIENQRLILEQKTLLEAFIQLIAGAIDAKSAYTGGHCQRVPELTKMLAQAACEQKEGPYATFELNENEWEELHIAAWLHDCGKVTTPEYVVDKASKLETLYDRIHEIRMRFEVLKRDAIIEYWQALSAGGEENSLAAQRDAQLTSLDEDFAFVAACNEGGEYMAAEKICRLQQIAGKTWLRTLSDRIGIAHEEKERKERSPEPALPTLEPLLADKAEHLITRSTKEQMPASNPWGFKVKVPEYLYNRGELYNLCVTRGTLSEEERYKINEHIIQTIIMLEKLPFPRHLSRVPEIAGGHHEKMNGTGYPKRLLRDEMSIPARMMAIADIFEALTAVDRPYKKGKQLSETIRIMAEMKKGQHIDADLFSLFLRSGVYLQYARRYMKPEQIDEVDIKQYL</sequence>
<dbReference type="GO" id="GO:0007165">
    <property type="term" value="P:signal transduction"/>
    <property type="evidence" value="ECO:0007669"/>
    <property type="project" value="InterPro"/>
</dbReference>
<dbReference type="InterPro" id="IPR003607">
    <property type="entry name" value="HD/PDEase_dom"/>
</dbReference>
<dbReference type="InterPro" id="IPR029016">
    <property type="entry name" value="GAF-like_dom_sf"/>
</dbReference>
<dbReference type="PANTHER" id="PTHR43155:SF2">
    <property type="entry name" value="CYCLIC DI-GMP PHOSPHODIESTERASE PA4108"/>
    <property type="match status" value="1"/>
</dbReference>
<dbReference type="Gene3D" id="1.10.3210.10">
    <property type="entry name" value="Hypothetical protein af1432"/>
    <property type="match status" value="2"/>
</dbReference>
<dbReference type="CDD" id="cd06225">
    <property type="entry name" value="HAMP"/>
    <property type="match status" value="1"/>
</dbReference>
<dbReference type="Gene3D" id="3.30.450.40">
    <property type="match status" value="1"/>
</dbReference>
<feature type="transmembrane region" description="Helical" evidence="1">
    <location>
        <begin position="12"/>
        <end position="34"/>
    </location>
</feature>
<dbReference type="GO" id="GO:0016020">
    <property type="term" value="C:membrane"/>
    <property type="evidence" value="ECO:0007669"/>
    <property type="project" value="InterPro"/>
</dbReference>
<reference evidence="4" key="1">
    <citation type="submission" date="2024-05" db="EMBL/GenBank/DDBJ databases">
        <authorList>
            <person name="Yang L."/>
            <person name="Pan L."/>
        </authorList>
    </citation>
    <scope>NUCLEOTIDE SEQUENCE</scope>
    <source>
        <strain evidence="4">FCG-7</strain>
    </source>
</reference>
<dbReference type="EMBL" id="CP157355">
    <property type="protein sequence ID" value="XBM01622.1"/>
    <property type="molecule type" value="Genomic_DNA"/>
</dbReference>
<accession>A0AAU7FAQ8</accession>
<keyword evidence="1" id="KW-0812">Transmembrane</keyword>
<dbReference type="Gene3D" id="6.10.340.10">
    <property type="match status" value="1"/>
</dbReference>
<evidence type="ECO:0000256" key="1">
    <source>
        <dbReference type="SAM" id="Phobius"/>
    </source>
</evidence>
<evidence type="ECO:0000313" key="4">
    <source>
        <dbReference type="EMBL" id="XBM01622.1"/>
    </source>
</evidence>
<name>A0AAU7FAQ8_9NEIS</name>
<keyword evidence="1" id="KW-1133">Transmembrane helix</keyword>
<dbReference type="InterPro" id="IPR003660">
    <property type="entry name" value="HAMP_dom"/>
</dbReference>
<dbReference type="SMART" id="SM00065">
    <property type="entry name" value="GAF"/>
    <property type="match status" value="1"/>
</dbReference>
<proteinExistence type="predicted"/>
<dbReference type="Pfam" id="PF13487">
    <property type="entry name" value="HD_5"/>
    <property type="match status" value="1"/>
</dbReference>
<dbReference type="GO" id="GO:0008081">
    <property type="term" value="F:phosphoric diester hydrolase activity"/>
    <property type="evidence" value="ECO:0007669"/>
    <property type="project" value="UniProtKB-ARBA"/>
</dbReference>
<protein>
    <submittedName>
        <fullName evidence="4">HD domain-containing phosphohydrolase</fullName>
    </submittedName>
</protein>
<dbReference type="SMART" id="SM00304">
    <property type="entry name" value="HAMP"/>
    <property type="match status" value="1"/>
</dbReference>
<organism evidence="4">
    <name type="scientific">Chitinibacter mangrovi</name>
    <dbReference type="NCBI Taxonomy" id="3153927"/>
    <lineage>
        <taxon>Bacteria</taxon>
        <taxon>Pseudomonadati</taxon>
        <taxon>Pseudomonadota</taxon>
        <taxon>Betaproteobacteria</taxon>
        <taxon>Neisseriales</taxon>
        <taxon>Chitinibacteraceae</taxon>
        <taxon>Chitinibacter</taxon>
    </lineage>
</organism>
<evidence type="ECO:0000259" key="2">
    <source>
        <dbReference type="PROSITE" id="PS50885"/>
    </source>
</evidence>
<dbReference type="InterPro" id="IPR037522">
    <property type="entry name" value="HD_GYP_dom"/>
</dbReference>
<dbReference type="AlphaFoldDB" id="A0AAU7FAQ8"/>
<dbReference type="PROSITE" id="PS50885">
    <property type="entry name" value="HAMP"/>
    <property type="match status" value="1"/>
</dbReference>
<dbReference type="InterPro" id="IPR003018">
    <property type="entry name" value="GAF"/>
</dbReference>
<evidence type="ECO:0000259" key="3">
    <source>
        <dbReference type="PROSITE" id="PS51832"/>
    </source>
</evidence>
<dbReference type="SUPFAM" id="SSF55781">
    <property type="entry name" value="GAF domain-like"/>
    <property type="match status" value="1"/>
</dbReference>
<feature type="domain" description="HAMP" evidence="2">
    <location>
        <begin position="373"/>
        <end position="426"/>
    </location>
</feature>
<dbReference type="CDD" id="cd00077">
    <property type="entry name" value="HDc"/>
    <property type="match status" value="1"/>
</dbReference>
<dbReference type="RefSeq" id="WP_348945898.1">
    <property type="nucleotide sequence ID" value="NZ_CP157355.1"/>
</dbReference>
<feature type="domain" description="HD-GYP" evidence="3">
    <location>
        <begin position="750"/>
        <end position="959"/>
    </location>
</feature>
<dbReference type="Pfam" id="PF13185">
    <property type="entry name" value="GAF_2"/>
    <property type="match status" value="1"/>
</dbReference>
<gene>
    <name evidence="4" type="ORF">ABHF33_04895</name>
</gene>
<dbReference type="SUPFAM" id="SSF158472">
    <property type="entry name" value="HAMP domain-like"/>
    <property type="match status" value="1"/>
</dbReference>
<keyword evidence="1" id="KW-0472">Membrane</keyword>
<dbReference type="PROSITE" id="PS51832">
    <property type="entry name" value="HD_GYP"/>
    <property type="match status" value="1"/>
</dbReference>